<organism evidence="2 3">
    <name type="scientific">Lysobacter korlensis</name>
    <dbReference type="NCBI Taxonomy" id="553636"/>
    <lineage>
        <taxon>Bacteria</taxon>
        <taxon>Pseudomonadati</taxon>
        <taxon>Pseudomonadota</taxon>
        <taxon>Gammaproteobacteria</taxon>
        <taxon>Lysobacterales</taxon>
        <taxon>Lysobacteraceae</taxon>
        <taxon>Lysobacter</taxon>
    </lineage>
</organism>
<evidence type="ECO:0000313" key="2">
    <source>
        <dbReference type="EMBL" id="MFC0680653.1"/>
    </source>
</evidence>
<dbReference type="Gene3D" id="3.40.50.720">
    <property type="entry name" value="NAD(P)-binding Rossmann-like Domain"/>
    <property type="match status" value="1"/>
</dbReference>
<dbReference type="InterPro" id="IPR036291">
    <property type="entry name" value="NAD(P)-bd_dom_sf"/>
</dbReference>
<sequence>MTTTSHPATVSAPPESTTMSAIVQREYGDSAVLRLKAISIPAITDDEVLIRVHAAGVNHADWVSTTGEPLIGRLAFGLRRPKQPVRGRDVAGVIHAVGPAVTRFRPGDAVYGELDTGTFAEYAAAPERAVALKPANLTFEQAAVVPLSARTALQGLTIADDVRPDSHVLINGASGGVGTFAVQIAKSLGAEVTAVCSARNAELARSLGADHVIDYTETDFTTGAERYDVIFDSIGNHSLSRLRGVLTRRGTLVLSSGTGGRVLGPMGRILQALLMTPFVSQTLRTFTSGLPLDRITELVEAGEVTPVIERAYPLAETGQAIRHFAERHARAKIVIRVTPDAERR</sequence>
<reference evidence="2 3" key="1">
    <citation type="submission" date="2024-09" db="EMBL/GenBank/DDBJ databases">
        <authorList>
            <person name="Sun Q."/>
            <person name="Mori K."/>
        </authorList>
    </citation>
    <scope>NUCLEOTIDE SEQUENCE [LARGE SCALE GENOMIC DNA]</scope>
    <source>
        <strain evidence="2 3">KCTC 23076</strain>
    </source>
</reference>
<evidence type="ECO:0000259" key="1">
    <source>
        <dbReference type="SMART" id="SM00829"/>
    </source>
</evidence>
<dbReference type="Proteomes" id="UP001589896">
    <property type="component" value="Unassembled WGS sequence"/>
</dbReference>
<dbReference type="Gene3D" id="3.90.180.10">
    <property type="entry name" value="Medium-chain alcohol dehydrogenases, catalytic domain"/>
    <property type="match status" value="1"/>
</dbReference>
<dbReference type="CDD" id="cd08267">
    <property type="entry name" value="MDR1"/>
    <property type="match status" value="1"/>
</dbReference>
<dbReference type="InterPro" id="IPR013154">
    <property type="entry name" value="ADH-like_N"/>
</dbReference>
<evidence type="ECO:0000313" key="3">
    <source>
        <dbReference type="Proteomes" id="UP001589896"/>
    </source>
</evidence>
<dbReference type="RefSeq" id="WP_386672593.1">
    <property type="nucleotide sequence ID" value="NZ_JBHLTG010000006.1"/>
</dbReference>
<dbReference type="SMART" id="SM00829">
    <property type="entry name" value="PKS_ER"/>
    <property type="match status" value="1"/>
</dbReference>
<protein>
    <submittedName>
        <fullName evidence="2">NAD(P)-dependent alcohol dehydrogenase</fullName>
    </submittedName>
</protein>
<dbReference type="Pfam" id="PF08240">
    <property type="entry name" value="ADH_N"/>
    <property type="match status" value="1"/>
</dbReference>
<dbReference type="EMBL" id="JBHLTG010000006">
    <property type="protein sequence ID" value="MFC0680653.1"/>
    <property type="molecule type" value="Genomic_DNA"/>
</dbReference>
<keyword evidence="3" id="KW-1185">Reference proteome</keyword>
<dbReference type="InterPro" id="IPR020843">
    <property type="entry name" value="ER"/>
</dbReference>
<name>A0ABV6RXQ7_9GAMM</name>
<dbReference type="InterPro" id="IPR050700">
    <property type="entry name" value="YIM1/Zinc_Alcohol_DH_Fams"/>
</dbReference>
<dbReference type="PANTHER" id="PTHR11695">
    <property type="entry name" value="ALCOHOL DEHYDROGENASE RELATED"/>
    <property type="match status" value="1"/>
</dbReference>
<feature type="domain" description="Enoyl reductase (ER)" evidence="1">
    <location>
        <begin position="28"/>
        <end position="335"/>
    </location>
</feature>
<dbReference type="SUPFAM" id="SSF50129">
    <property type="entry name" value="GroES-like"/>
    <property type="match status" value="1"/>
</dbReference>
<proteinExistence type="predicted"/>
<dbReference type="PANTHER" id="PTHR11695:SF294">
    <property type="entry name" value="RETICULON-4-INTERACTING PROTEIN 1, MITOCHONDRIAL"/>
    <property type="match status" value="1"/>
</dbReference>
<dbReference type="SUPFAM" id="SSF51735">
    <property type="entry name" value="NAD(P)-binding Rossmann-fold domains"/>
    <property type="match status" value="1"/>
</dbReference>
<dbReference type="Pfam" id="PF13602">
    <property type="entry name" value="ADH_zinc_N_2"/>
    <property type="match status" value="1"/>
</dbReference>
<comment type="caution">
    <text evidence="2">The sequence shown here is derived from an EMBL/GenBank/DDBJ whole genome shotgun (WGS) entry which is preliminary data.</text>
</comment>
<dbReference type="InterPro" id="IPR011032">
    <property type="entry name" value="GroES-like_sf"/>
</dbReference>
<accession>A0ABV6RXQ7</accession>
<gene>
    <name evidence="2" type="ORF">ACFFGH_22715</name>
</gene>